<dbReference type="AlphaFoldDB" id="A0A444V4R8"/>
<protein>
    <submittedName>
        <fullName evidence="2">Uncharacterized protein</fullName>
    </submittedName>
</protein>
<dbReference type="Gene3D" id="1.20.140.150">
    <property type="match status" value="1"/>
</dbReference>
<keyword evidence="3" id="KW-1185">Reference proteome</keyword>
<accession>A0A444V4R8</accession>
<sequence>MANIWTCDIPPSYLGELPGTSGAVGVLWYAVGTFIKYRREATYAIPGVTYELGYSYWFAVAGVVCVCAVGIMLLSVTCSTRKRMNKGKIHRATLLLTGHNNHMPTSPLPGHSKTYL</sequence>
<keyword evidence="1" id="KW-1133">Transmembrane helix</keyword>
<gene>
    <name evidence="2" type="ORF">EOD39_16923</name>
</gene>
<dbReference type="Proteomes" id="UP000289886">
    <property type="component" value="Unassembled WGS sequence"/>
</dbReference>
<organism evidence="2 3">
    <name type="scientific">Acipenser ruthenus</name>
    <name type="common">Sterlet sturgeon</name>
    <dbReference type="NCBI Taxonomy" id="7906"/>
    <lineage>
        <taxon>Eukaryota</taxon>
        <taxon>Metazoa</taxon>
        <taxon>Chordata</taxon>
        <taxon>Craniata</taxon>
        <taxon>Vertebrata</taxon>
        <taxon>Euteleostomi</taxon>
        <taxon>Actinopterygii</taxon>
        <taxon>Chondrostei</taxon>
        <taxon>Acipenseriformes</taxon>
        <taxon>Acipenseridae</taxon>
        <taxon>Acipenser</taxon>
    </lineage>
</organism>
<name>A0A444V4R8_ACIRT</name>
<keyword evidence="1" id="KW-0472">Membrane</keyword>
<evidence type="ECO:0000313" key="3">
    <source>
        <dbReference type="Proteomes" id="UP000289886"/>
    </source>
</evidence>
<proteinExistence type="predicted"/>
<dbReference type="EMBL" id="SCEB01002421">
    <property type="protein sequence ID" value="RXM95402.1"/>
    <property type="molecule type" value="Genomic_DNA"/>
</dbReference>
<evidence type="ECO:0000256" key="1">
    <source>
        <dbReference type="SAM" id="Phobius"/>
    </source>
</evidence>
<feature type="transmembrane region" description="Helical" evidence="1">
    <location>
        <begin position="56"/>
        <end position="78"/>
    </location>
</feature>
<comment type="caution">
    <text evidence="2">The sequence shown here is derived from an EMBL/GenBank/DDBJ whole genome shotgun (WGS) entry which is preliminary data.</text>
</comment>
<evidence type="ECO:0000313" key="2">
    <source>
        <dbReference type="EMBL" id="RXM95402.1"/>
    </source>
</evidence>
<reference evidence="2 3" key="1">
    <citation type="submission" date="2019-01" db="EMBL/GenBank/DDBJ databases">
        <title>Draft Genome and Complete Hox-Cluster Characterization of the Sterlet Sturgeon (Acipenser ruthenus).</title>
        <authorList>
            <person name="Wei Q."/>
        </authorList>
    </citation>
    <scope>NUCLEOTIDE SEQUENCE [LARGE SCALE GENOMIC DNA]</scope>
    <source>
        <strain evidence="2">WHYD16114868_AA</strain>
        <tissue evidence="2">Blood</tissue>
    </source>
</reference>
<keyword evidence="1" id="KW-0812">Transmembrane</keyword>